<dbReference type="SUPFAM" id="SSF88713">
    <property type="entry name" value="Glycoside hydrolase/deacetylase"/>
    <property type="match status" value="1"/>
</dbReference>
<dbReference type="PANTHER" id="PTHR46471:SF2">
    <property type="entry name" value="CHITIN DEACETYLASE-RELATED"/>
    <property type="match status" value="1"/>
</dbReference>
<evidence type="ECO:0000256" key="1">
    <source>
        <dbReference type="ARBA" id="ARBA00001941"/>
    </source>
</evidence>
<dbReference type="Gene3D" id="3.20.20.370">
    <property type="entry name" value="Glycoside hydrolase/deacetylase"/>
    <property type="match status" value="1"/>
</dbReference>
<evidence type="ECO:0000256" key="5">
    <source>
        <dbReference type="ARBA" id="ARBA00023277"/>
    </source>
</evidence>
<evidence type="ECO:0000313" key="8">
    <source>
        <dbReference type="EMBL" id="KAG2181301.1"/>
    </source>
</evidence>
<dbReference type="InterPro" id="IPR002509">
    <property type="entry name" value="NODB_dom"/>
</dbReference>
<feature type="signal peptide" evidence="6">
    <location>
        <begin position="1"/>
        <end position="23"/>
    </location>
</feature>
<feature type="chain" id="PRO_5034537598" description="NodB homology domain-containing protein" evidence="6">
    <location>
        <begin position="24"/>
        <end position="452"/>
    </location>
</feature>
<evidence type="ECO:0000256" key="4">
    <source>
        <dbReference type="ARBA" id="ARBA00022801"/>
    </source>
</evidence>
<evidence type="ECO:0000256" key="2">
    <source>
        <dbReference type="ARBA" id="ARBA00022723"/>
    </source>
</evidence>
<protein>
    <recommendedName>
        <fullName evidence="7">NodB homology domain-containing protein</fullName>
    </recommendedName>
</protein>
<dbReference type="GO" id="GO:0005975">
    <property type="term" value="P:carbohydrate metabolic process"/>
    <property type="evidence" value="ECO:0007669"/>
    <property type="project" value="InterPro"/>
</dbReference>
<keyword evidence="3 6" id="KW-0732">Signal</keyword>
<dbReference type="EMBL" id="JAEPQZ010000005">
    <property type="protein sequence ID" value="KAG2181301.1"/>
    <property type="molecule type" value="Genomic_DNA"/>
</dbReference>
<dbReference type="OrthoDB" id="407355at2759"/>
<comment type="caution">
    <text evidence="8">The sequence shown here is derived from an EMBL/GenBank/DDBJ whole genome shotgun (WGS) entry which is preliminary data.</text>
</comment>
<keyword evidence="4" id="KW-0378">Hydrolase</keyword>
<keyword evidence="5" id="KW-0119">Carbohydrate metabolism</keyword>
<reference evidence="8" key="1">
    <citation type="submission" date="2020-12" db="EMBL/GenBank/DDBJ databases">
        <title>Metabolic potential, ecology and presence of endohyphal bacteria is reflected in genomic diversity of Mucoromycotina.</title>
        <authorList>
            <person name="Muszewska A."/>
            <person name="Okrasinska A."/>
            <person name="Steczkiewicz K."/>
            <person name="Drgas O."/>
            <person name="Orlowska M."/>
            <person name="Perlinska-Lenart U."/>
            <person name="Aleksandrzak-Piekarczyk T."/>
            <person name="Szatraj K."/>
            <person name="Zielenkiewicz U."/>
            <person name="Pilsyk S."/>
            <person name="Malc E."/>
            <person name="Mieczkowski P."/>
            <person name="Kruszewska J.S."/>
            <person name="Biernat P."/>
            <person name="Pawlowska J."/>
        </authorList>
    </citation>
    <scope>NUCLEOTIDE SEQUENCE</scope>
    <source>
        <strain evidence="8">WA0000067209</strain>
    </source>
</reference>
<accession>A0A8H7PWD2</accession>
<dbReference type="AlphaFoldDB" id="A0A8H7PWD2"/>
<dbReference type="GO" id="GO:0016810">
    <property type="term" value="F:hydrolase activity, acting on carbon-nitrogen (but not peptide) bonds"/>
    <property type="evidence" value="ECO:0007669"/>
    <property type="project" value="InterPro"/>
</dbReference>
<gene>
    <name evidence="8" type="ORF">INT43_008884</name>
</gene>
<dbReference type="InterPro" id="IPR011330">
    <property type="entry name" value="Glyco_hydro/deAcase_b/a-brl"/>
</dbReference>
<sequence length="452" mass="48280">MLLNSRTLAILATAFMATSFVAAQNGMDAQATNSALESDLDEYIYFPMSDDPANPASSLTAAEKHAELVNDNNVKIASNKHAELAGAEPVATLHAQELTPSESLALKSSQIAASVSAKASTLATAAALTPEQQNQLDREQGLLPVLNQNPTKISAQSLPNGALPAVPMVTGCRTQGQIAVTYSEGPSDATARIVKQLNAANAKGTFFVNATWLYSQQYASVLQNTYNNGHFIGMTYRVKNDDSSTLTDDEIRNDIINDAATIHGLINVAPKYVRLHYSDPEDTRTENIIKDLGMVIVGYNLDSQDYDKNSKTDELYKAAFKRQKDTYDAKGSFISIQYDIPDTTSLAAVSNVINAINDEGYTMVRMDGCLNDAKPYKKDAASLEYVGDKFSFNTTGYKEGQTPLARGATADDGTTTVQESAVSNTVSSGTSALTMSLGSFAVTVAAVLVGLV</sequence>
<evidence type="ECO:0000256" key="3">
    <source>
        <dbReference type="ARBA" id="ARBA00022729"/>
    </source>
</evidence>
<proteinExistence type="predicted"/>
<keyword evidence="2" id="KW-0479">Metal-binding</keyword>
<dbReference type="Proteomes" id="UP000654370">
    <property type="component" value="Unassembled WGS sequence"/>
</dbReference>
<keyword evidence="9" id="KW-1185">Reference proteome</keyword>
<dbReference type="PANTHER" id="PTHR46471">
    <property type="entry name" value="CHITIN DEACETYLASE"/>
    <property type="match status" value="1"/>
</dbReference>
<dbReference type="GO" id="GO:0046872">
    <property type="term" value="F:metal ion binding"/>
    <property type="evidence" value="ECO:0007669"/>
    <property type="project" value="UniProtKB-KW"/>
</dbReference>
<feature type="domain" description="NodB homology" evidence="7">
    <location>
        <begin position="176"/>
        <end position="364"/>
    </location>
</feature>
<evidence type="ECO:0000313" key="9">
    <source>
        <dbReference type="Proteomes" id="UP000654370"/>
    </source>
</evidence>
<comment type="cofactor">
    <cofactor evidence="1">
        <name>Co(2+)</name>
        <dbReference type="ChEBI" id="CHEBI:48828"/>
    </cofactor>
</comment>
<evidence type="ECO:0000259" key="7">
    <source>
        <dbReference type="PROSITE" id="PS51677"/>
    </source>
</evidence>
<organism evidence="8 9">
    <name type="scientific">Mortierella isabellina</name>
    <name type="common">Filamentous fungus</name>
    <name type="synonym">Umbelopsis isabellina</name>
    <dbReference type="NCBI Taxonomy" id="91625"/>
    <lineage>
        <taxon>Eukaryota</taxon>
        <taxon>Fungi</taxon>
        <taxon>Fungi incertae sedis</taxon>
        <taxon>Mucoromycota</taxon>
        <taxon>Mucoromycotina</taxon>
        <taxon>Umbelopsidomycetes</taxon>
        <taxon>Umbelopsidales</taxon>
        <taxon>Umbelopsidaceae</taxon>
        <taxon>Umbelopsis</taxon>
    </lineage>
</organism>
<dbReference type="Pfam" id="PF01522">
    <property type="entry name" value="Polysacc_deac_1"/>
    <property type="match status" value="1"/>
</dbReference>
<name>A0A8H7PWD2_MORIS</name>
<evidence type="ECO:0000256" key="6">
    <source>
        <dbReference type="SAM" id="SignalP"/>
    </source>
</evidence>
<dbReference type="PROSITE" id="PS51677">
    <property type="entry name" value="NODB"/>
    <property type="match status" value="1"/>
</dbReference>